<dbReference type="RefSeq" id="XP_038782175.1">
    <property type="nucleotide sequence ID" value="XM_038935084.1"/>
</dbReference>
<dbReference type="GeneID" id="62208262"/>
<name>A0A8H7AWI0_9PLEO</name>
<evidence type="ECO:0000313" key="2">
    <source>
        <dbReference type="EMBL" id="KAF7671814.1"/>
    </source>
</evidence>
<keyword evidence="1" id="KW-0472">Membrane</keyword>
<organism evidence="2 3">
    <name type="scientific">Alternaria burnsii</name>
    <dbReference type="NCBI Taxonomy" id="1187904"/>
    <lineage>
        <taxon>Eukaryota</taxon>
        <taxon>Fungi</taxon>
        <taxon>Dikarya</taxon>
        <taxon>Ascomycota</taxon>
        <taxon>Pezizomycotina</taxon>
        <taxon>Dothideomycetes</taxon>
        <taxon>Pleosporomycetidae</taxon>
        <taxon>Pleosporales</taxon>
        <taxon>Pleosporineae</taxon>
        <taxon>Pleosporaceae</taxon>
        <taxon>Alternaria</taxon>
        <taxon>Alternaria sect. Alternaria</taxon>
    </lineage>
</organism>
<gene>
    <name evidence="2" type="ORF">GT037_010037</name>
</gene>
<proteinExistence type="predicted"/>
<accession>A0A8H7AWI0</accession>
<dbReference type="EMBL" id="JAAABM010000019">
    <property type="protein sequence ID" value="KAF7671814.1"/>
    <property type="molecule type" value="Genomic_DNA"/>
</dbReference>
<reference evidence="2" key="2">
    <citation type="submission" date="2020-08" db="EMBL/GenBank/DDBJ databases">
        <title>Draft Genome Sequence of Cumin Blight Pathogen Alternaria burnsii.</title>
        <authorList>
            <person name="Feng Z."/>
        </authorList>
    </citation>
    <scope>NUCLEOTIDE SEQUENCE</scope>
    <source>
        <strain evidence="2">CBS107.38</strain>
    </source>
</reference>
<dbReference type="Proteomes" id="UP000596902">
    <property type="component" value="Unassembled WGS sequence"/>
</dbReference>
<keyword evidence="1" id="KW-1133">Transmembrane helix</keyword>
<evidence type="ECO:0000313" key="3">
    <source>
        <dbReference type="Proteomes" id="UP000596902"/>
    </source>
</evidence>
<sequence length="448" mass="49424">MFPSRLEKTQDLTFNLDRFNTTYGFAEELQTEFTNTQVYYNRNETMVQLTSRALHYITTENEISSRYGDFLVSSASATIPTQLSAQVLYQIPLDMSGGAWDYGHDYTRSVKLPRVTVTAHCLTADNTRHTTVDTLVTYALDGGTSIGIVSDLKALLQHLLDHGGSQDTPVNAIPPIWIASPEPGSSSFTGSFFQSNCEGLEQFTISDLLLNKFNESVLLSSSCLSRKTCTVAAFWEPSQHELATDSGSWVVHTGSLSSMSNGLPENTRPIYADPNSITGLSTPTFGAMLSKTLRGDSTRLAAALATVFAEVPWKEQIKSASREKQYTVIKIALTRFGYGYETSSVSARLSLTVIMAYCIFAVGYITYMLSSGHTSTAWSSATEIIVLAMQSKRSEHLRHVSAGVNCLATYQEPVGIRVSGRDHLELVFEHDQSNQSRSLRRARLNRAY</sequence>
<keyword evidence="1" id="KW-0812">Transmembrane</keyword>
<comment type="caution">
    <text evidence="2">The sequence shown here is derived from an EMBL/GenBank/DDBJ whole genome shotgun (WGS) entry which is preliminary data.</text>
</comment>
<feature type="transmembrane region" description="Helical" evidence="1">
    <location>
        <begin position="349"/>
        <end position="369"/>
    </location>
</feature>
<protein>
    <submittedName>
        <fullName evidence="2">Uncharacterized protein</fullName>
    </submittedName>
</protein>
<reference evidence="2" key="1">
    <citation type="submission" date="2020-01" db="EMBL/GenBank/DDBJ databases">
        <authorList>
            <person name="Feng Z.H.Z."/>
        </authorList>
    </citation>
    <scope>NUCLEOTIDE SEQUENCE</scope>
    <source>
        <strain evidence="2">CBS107.38</strain>
    </source>
</reference>
<keyword evidence="3" id="KW-1185">Reference proteome</keyword>
<dbReference type="AlphaFoldDB" id="A0A8H7AWI0"/>
<evidence type="ECO:0000256" key="1">
    <source>
        <dbReference type="SAM" id="Phobius"/>
    </source>
</evidence>